<gene>
    <name evidence="2" type="ORF">ONB1V03_LOCUS20684</name>
</gene>
<feature type="region of interest" description="Disordered" evidence="1">
    <location>
        <begin position="1"/>
        <end position="58"/>
    </location>
</feature>
<dbReference type="EMBL" id="OC951199">
    <property type="protein sequence ID" value="CAD7664126.1"/>
    <property type="molecule type" value="Genomic_DNA"/>
</dbReference>
<evidence type="ECO:0000313" key="2">
    <source>
        <dbReference type="EMBL" id="CAD7664126.1"/>
    </source>
</evidence>
<feature type="compositionally biased region" description="Basic and acidic residues" evidence="1">
    <location>
        <begin position="1"/>
        <end position="16"/>
    </location>
</feature>
<feature type="compositionally biased region" description="Low complexity" evidence="1">
    <location>
        <begin position="27"/>
        <end position="48"/>
    </location>
</feature>
<dbReference type="Proteomes" id="UP000728032">
    <property type="component" value="Unassembled WGS sequence"/>
</dbReference>
<keyword evidence="3" id="KW-1185">Reference proteome</keyword>
<evidence type="ECO:0000313" key="3">
    <source>
        <dbReference type="Proteomes" id="UP000728032"/>
    </source>
</evidence>
<feature type="compositionally biased region" description="Basic residues" evidence="1">
    <location>
        <begin position="17"/>
        <end position="26"/>
    </location>
</feature>
<reference evidence="2" key="1">
    <citation type="submission" date="2020-11" db="EMBL/GenBank/DDBJ databases">
        <authorList>
            <person name="Tran Van P."/>
        </authorList>
    </citation>
    <scope>NUCLEOTIDE SEQUENCE</scope>
</reference>
<dbReference type="AlphaFoldDB" id="A0A7R9R0R1"/>
<proteinExistence type="predicted"/>
<sequence>MRREGNDGKRRDDCVKTSRRRVRRTRVGCTSTRPQTRPSSLSPESSSPRNTSIPTAVPIRMKTNPANWRSTNPRVMRKRTKAVRSLPRLRSRLNLPHPRSPLRTPLTAILTLRKGEKRGRDLRPNRKPKKLAILQILIHRLRRRNKRTTRSQIRRGF</sequence>
<dbReference type="EMBL" id="CAJPVJ010036374">
    <property type="protein sequence ID" value="CAG2181263.1"/>
    <property type="molecule type" value="Genomic_DNA"/>
</dbReference>
<evidence type="ECO:0000256" key="1">
    <source>
        <dbReference type="SAM" id="MobiDB-lite"/>
    </source>
</evidence>
<accession>A0A7R9R0R1</accession>
<organism evidence="2">
    <name type="scientific">Oppiella nova</name>
    <dbReference type="NCBI Taxonomy" id="334625"/>
    <lineage>
        <taxon>Eukaryota</taxon>
        <taxon>Metazoa</taxon>
        <taxon>Ecdysozoa</taxon>
        <taxon>Arthropoda</taxon>
        <taxon>Chelicerata</taxon>
        <taxon>Arachnida</taxon>
        <taxon>Acari</taxon>
        <taxon>Acariformes</taxon>
        <taxon>Sarcoptiformes</taxon>
        <taxon>Oribatida</taxon>
        <taxon>Brachypylina</taxon>
        <taxon>Oppioidea</taxon>
        <taxon>Oppiidae</taxon>
        <taxon>Oppiella</taxon>
    </lineage>
</organism>
<protein>
    <submittedName>
        <fullName evidence="2">Uncharacterized protein</fullName>
    </submittedName>
</protein>
<name>A0A7R9R0R1_9ACAR</name>